<proteinExistence type="predicted"/>
<protein>
    <submittedName>
        <fullName evidence="2">Uncharacterized protein</fullName>
    </submittedName>
</protein>
<dbReference type="AlphaFoldDB" id="A0A401WYF1"/>
<sequence>MQRQAPRLPDADDIQEEETDKRGALKSAENQERRRGARPLTPTTAHSRLAN</sequence>
<evidence type="ECO:0000313" key="2">
    <source>
        <dbReference type="EMBL" id="GCD54220.1"/>
    </source>
</evidence>
<gene>
    <name evidence="2" type="ORF">NBRC3188_2917</name>
</gene>
<feature type="compositionally biased region" description="Basic and acidic residues" evidence="1">
    <location>
        <begin position="19"/>
        <end position="34"/>
    </location>
</feature>
<accession>A0A401WYF1</accession>
<organism evidence="2 3">
    <name type="scientific">Acetobacter pasteurianus NBRC 3188</name>
    <dbReference type="NCBI Taxonomy" id="1226663"/>
    <lineage>
        <taxon>Bacteria</taxon>
        <taxon>Pseudomonadati</taxon>
        <taxon>Pseudomonadota</taxon>
        <taxon>Alphaproteobacteria</taxon>
        <taxon>Acetobacterales</taxon>
        <taxon>Acetobacteraceae</taxon>
        <taxon>Acetobacter</taxon>
    </lineage>
</organism>
<name>A0A401WYF1_ACEPA</name>
<reference evidence="2 3" key="1">
    <citation type="submission" date="2016-06" db="EMBL/GenBank/DDBJ databases">
        <title>Acetobacter pasteurianus NBRC 3188 whole genome sequencing project.</title>
        <authorList>
            <person name="Matsutani M."/>
            <person name="Shiwa Y."/>
            <person name="Okamoto-Kainuma A."/>
            <person name="Ishikawa M."/>
            <person name="Koizumi Y."/>
            <person name="Yoshikawa H."/>
            <person name="Yakushi T."/>
            <person name="Matsushita K."/>
        </authorList>
    </citation>
    <scope>NUCLEOTIDE SEQUENCE [LARGE SCALE GENOMIC DNA]</scope>
    <source>
        <strain evidence="2 3">NBRC 3188</strain>
    </source>
</reference>
<dbReference type="EMBL" id="BDES01000078">
    <property type="protein sequence ID" value="GCD54220.1"/>
    <property type="molecule type" value="Genomic_DNA"/>
</dbReference>
<evidence type="ECO:0000313" key="3">
    <source>
        <dbReference type="Proteomes" id="UP000287300"/>
    </source>
</evidence>
<dbReference type="Proteomes" id="UP000287300">
    <property type="component" value="Unassembled WGS sequence"/>
</dbReference>
<comment type="caution">
    <text evidence="2">The sequence shown here is derived from an EMBL/GenBank/DDBJ whole genome shotgun (WGS) entry which is preliminary data.</text>
</comment>
<feature type="compositionally biased region" description="Polar residues" evidence="1">
    <location>
        <begin position="41"/>
        <end position="51"/>
    </location>
</feature>
<feature type="region of interest" description="Disordered" evidence="1">
    <location>
        <begin position="1"/>
        <end position="51"/>
    </location>
</feature>
<evidence type="ECO:0000256" key="1">
    <source>
        <dbReference type="SAM" id="MobiDB-lite"/>
    </source>
</evidence>